<protein>
    <submittedName>
        <fullName evidence="1">DNA pilot protein</fullName>
    </submittedName>
</protein>
<reference evidence="1" key="1">
    <citation type="submission" date="2022-02" db="EMBL/GenBank/DDBJ databases">
        <title>Towards deciphering the DNA virus diversity associated with rodent species in the families Cricetidae and Heteromyidae.</title>
        <authorList>
            <person name="Lund M."/>
            <person name="Larsen B.B."/>
            <person name="Gryseels S."/>
            <person name="Kraberger S."/>
            <person name="Rowsey D.M."/>
            <person name="Steger L."/>
            <person name="Yule K.M."/>
            <person name="Upham N.S."/>
            <person name="Worobey M."/>
            <person name="Van Doorslaer K."/>
            <person name="Varsani A."/>
        </authorList>
    </citation>
    <scope>NUCLEOTIDE SEQUENCE</scope>
    <source>
        <strain evidence="1">UA06Rod_22</strain>
    </source>
</reference>
<name>A0A976N1W9_9VIRU</name>
<accession>A0A976N1W9</accession>
<sequence length="269" mass="28477">MNIWNGLQTGIGAAQALGGKISGNTKSVNQGISNVASGLSGQGYYPSFNAGAVSYDSPSAPSTSVSSGSNTSEYLAGLGGLLGGASSIIGGIFNYKQQKKANKEAKRQFNEMLAFQKDQFYNAMQHRVTDAYKSGVHPLAALGVNPHGSASPTAHYQSATGLGNSLQSIGAAVNSGFENAQRAAQLSAIESQIAANKALAIKYSTDAGRNIAETEMTRKELKNYHLYRAWNSVNNTIRSVTGLLPRGSRIGEINNYRDYYMSYPSTRGV</sequence>
<proteinExistence type="predicted"/>
<dbReference type="EMBL" id="OM869585">
    <property type="protein sequence ID" value="UPW41364.1"/>
    <property type="molecule type" value="Genomic_DNA"/>
</dbReference>
<organism evidence="1">
    <name type="scientific">Dipodfec virus UA06Rod_22</name>
    <dbReference type="NCBI Taxonomy" id="2929322"/>
    <lineage>
        <taxon>Viruses</taxon>
        <taxon>Monodnaviria</taxon>
        <taxon>Sangervirae</taxon>
        <taxon>Phixviricota</taxon>
        <taxon>Malgrandaviricetes</taxon>
        <taxon>Petitvirales</taxon>
        <taxon>Microviridae</taxon>
    </lineage>
</organism>
<evidence type="ECO:0000313" key="1">
    <source>
        <dbReference type="EMBL" id="UPW41364.1"/>
    </source>
</evidence>